<feature type="coiled-coil region" evidence="1">
    <location>
        <begin position="12"/>
        <end position="64"/>
    </location>
</feature>
<reference evidence="2 3" key="1">
    <citation type="journal article" date="2018" name="Front. Plant Sci.">
        <title>Red Clover (Trifolium pratense) and Zigzag Clover (T. medium) - A Picture of Genomic Similarities and Differences.</title>
        <authorList>
            <person name="Dluhosova J."/>
            <person name="Istvanek J."/>
            <person name="Nedelnik J."/>
            <person name="Repkova J."/>
        </authorList>
    </citation>
    <scope>NUCLEOTIDE SEQUENCE [LARGE SCALE GENOMIC DNA]</scope>
    <source>
        <strain evidence="3">cv. 10/8</strain>
        <tissue evidence="2">Leaf</tissue>
    </source>
</reference>
<dbReference type="EMBL" id="LXQA010270378">
    <property type="protein sequence ID" value="MCI39682.1"/>
    <property type="molecule type" value="Genomic_DNA"/>
</dbReference>
<evidence type="ECO:0000313" key="2">
    <source>
        <dbReference type="EMBL" id="MCI39682.1"/>
    </source>
</evidence>
<comment type="caution">
    <text evidence="2">The sequence shown here is derived from an EMBL/GenBank/DDBJ whole genome shotgun (WGS) entry which is preliminary data.</text>
</comment>
<protein>
    <submittedName>
        <fullName evidence="2">Uncharacterized protein</fullName>
    </submittedName>
</protein>
<organism evidence="2 3">
    <name type="scientific">Trifolium medium</name>
    <dbReference type="NCBI Taxonomy" id="97028"/>
    <lineage>
        <taxon>Eukaryota</taxon>
        <taxon>Viridiplantae</taxon>
        <taxon>Streptophyta</taxon>
        <taxon>Embryophyta</taxon>
        <taxon>Tracheophyta</taxon>
        <taxon>Spermatophyta</taxon>
        <taxon>Magnoliopsida</taxon>
        <taxon>eudicotyledons</taxon>
        <taxon>Gunneridae</taxon>
        <taxon>Pentapetalae</taxon>
        <taxon>rosids</taxon>
        <taxon>fabids</taxon>
        <taxon>Fabales</taxon>
        <taxon>Fabaceae</taxon>
        <taxon>Papilionoideae</taxon>
        <taxon>50 kb inversion clade</taxon>
        <taxon>NPAAA clade</taxon>
        <taxon>Hologalegina</taxon>
        <taxon>IRL clade</taxon>
        <taxon>Trifolieae</taxon>
        <taxon>Trifolium</taxon>
    </lineage>
</organism>
<accession>A0A392RU03</accession>
<dbReference type="AlphaFoldDB" id="A0A392RU03"/>
<dbReference type="Proteomes" id="UP000265520">
    <property type="component" value="Unassembled WGS sequence"/>
</dbReference>
<sequence>EAIDLRGKQENYIAQLREIREMKAALDKAEKDLGDLKTSHAEEKKKLEDEIRDLKLAMTSAADEPESTRGLTTRAELVERIKSSGRMFSRGPSIAGRMH</sequence>
<keyword evidence="3" id="KW-1185">Reference proteome</keyword>
<keyword evidence="1" id="KW-0175">Coiled coil</keyword>
<feature type="non-terminal residue" evidence="2">
    <location>
        <position position="1"/>
    </location>
</feature>
<evidence type="ECO:0000256" key="1">
    <source>
        <dbReference type="SAM" id="Coils"/>
    </source>
</evidence>
<proteinExistence type="predicted"/>
<evidence type="ECO:0000313" key="3">
    <source>
        <dbReference type="Proteomes" id="UP000265520"/>
    </source>
</evidence>
<name>A0A392RU03_9FABA</name>